<dbReference type="EMBL" id="RXIC02000026">
    <property type="protein sequence ID" value="KAB1204608.1"/>
    <property type="molecule type" value="Genomic_DNA"/>
</dbReference>
<dbReference type="PANTHER" id="PTHR12169">
    <property type="entry name" value="ATPASE N2B"/>
    <property type="match status" value="1"/>
</dbReference>
<protein>
    <submittedName>
        <fullName evidence="6">Putative ATPase N2B</fullName>
    </submittedName>
</protein>
<dbReference type="GO" id="GO:0016887">
    <property type="term" value="F:ATP hydrolysis activity"/>
    <property type="evidence" value="ECO:0007669"/>
    <property type="project" value="InterPro"/>
</dbReference>
<dbReference type="AlphaFoldDB" id="A0A6A1UW23"/>
<name>A0A6A1UW23_9ROSI</name>
<dbReference type="GO" id="GO:0005739">
    <property type="term" value="C:mitochondrion"/>
    <property type="evidence" value="ECO:0007669"/>
    <property type="project" value="TreeGrafter"/>
</dbReference>
<dbReference type="OrthoDB" id="548867at2759"/>
<dbReference type="Proteomes" id="UP000516437">
    <property type="component" value="Chromosome 8"/>
</dbReference>
<evidence type="ECO:0000313" key="7">
    <source>
        <dbReference type="Proteomes" id="UP000516437"/>
    </source>
</evidence>
<proteinExistence type="inferred from homology"/>
<comment type="similarity">
    <text evidence="1">Belongs to the AFG1 ATPase family.</text>
</comment>
<feature type="coiled-coil region" evidence="4">
    <location>
        <begin position="64"/>
        <end position="112"/>
    </location>
</feature>
<keyword evidence="4" id="KW-0175">Coiled coil</keyword>
<dbReference type="PANTHER" id="PTHR12169:SF6">
    <property type="entry name" value="AFG1-LIKE ATPASE"/>
    <property type="match status" value="1"/>
</dbReference>
<keyword evidence="2" id="KW-0547">Nucleotide-binding</keyword>
<dbReference type="InterPro" id="IPR027417">
    <property type="entry name" value="P-loop_NTPase"/>
</dbReference>
<evidence type="ECO:0000313" key="6">
    <source>
        <dbReference type="EMBL" id="KAB1204609.1"/>
    </source>
</evidence>
<evidence type="ECO:0000256" key="1">
    <source>
        <dbReference type="ARBA" id="ARBA00010322"/>
    </source>
</evidence>
<dbReference type="EMBL" id="RXIC02000026">
    <property type="protein sequence ID" value="KAB1204609.1"/>
    <property type="molecule type" value="Genomic_DNA"/>
</dbReference>
<dbReference type="SUPFAM" id="SSF52540">
    <property type="entry name" value="P-loop containing nucleoside triphosphate hydrolases"/>
    <property type="match status" value="1"/>
</dbReference>
<organism evidence="6 7">
    <name type="scientific">Morella rubra</name>
    <name type="common">Chinese bayberry</name>
    <dbReference type="NCBI Taxonomy" id="262757"/>
    <lineage>
        <taxon>Eukaryota</taxon>
        <taxon>Viridiplantae</taxon>
        <taxon>Streptophyta</taxon>
        <taxon>Embryophyta</taxon>
        <taxon>Tracheophyta</taxon>
        <taxon>Spermatophyta</taxon>
        <taxon>Magnoliopsida</taxon>
        <taxon>eudicotyledons</taxon>
        <taxon>Gunneridae</taxon>
        <taxon>Pentapetalae</taxon>
        <taxon>rosids</taxon>
        <taxon>fabids</taxon>
        <taxon>Fagales</taxon>
        <taxon>Myricaceae</taxon>
        <taxon>Morella</taxon>
    </lineage>
</organism>
<dbReference type="GO" id="GO:0005524">
    <property type="term" value="F:ATP binding"/>
    <property type="evidence" value="ECO:0007669"/>
    <property type="project" value="UniProtKB-KW"/>
</dbReference>
<sequence>MRRASSIVSSFFCLGFGRRTFTSRINAVRFYSDPPNVCSHRLPGPLSQFSNLVKQGKLQYDPYQQMVASELEKLLGRLENYEKDMEEYHVNLANWEKSRENERRRLLMVEAELKQEGSSVAKHRSKFFERWMFRKKPSVEPGVGKWVSYLKREKKLDSLVGRRPTAPPAPKGLYIYGDVGSGKTMLMDMFYSATEGVVKHRRRHHFHEAMLKINELMHKIWKSQVEDKSLQSSISSWIMNLPFDTKVKEWLASEERYKQEAQMKNILPAVADMFLVDHRSDQRGASVLCFDEIQTVDVFAIVALSGIVSRLLSTGTVLVATSNRAPNDLNQDGMQREIFYKFLAELEKHCEVVLIGSEIDYRWLIAQRSTDQAHYFWPLDGIAVKQFEKTWWEVTNQLGGHITTHTIPVMFGRTLEVPKSCGGVARFTFEYLCGQPVGAADYIAVAENYHTIFISDIPSMSMRIRDKARRFITLIDELYNHHCCLFCLAASSIDELFQGTEEGTLFDLESFQFETEIDGGKLRTNVLAEGNVSSGGSPAGIVSMLSGREEMFAFRRAVSGVFS</sequence>
<dbReference type="Gene3D" id="3.40.50.300">
    <property type="entry name" value="P-loop containing nucleotide triphosphate hydrolases"/>
    <property type="match status" value="1"/>
</dbReference>
<keyword evidence="7" id="KW-1185">Reference proteome</keyword>
<dbReference type="NCBIfam" id="NF040713">
    <property type="entry name" value="ZapE"/>
    <property type="match status" value="1"/>
</dbReference>
<reference evidence="6" key="1">
    <citation type="submission" date="2018-07" db="EMBL/GenBank/DDBJ databases">
        <authorList>
            <person name="Gao Z.-S."/>
            <person name="Jia H.-M."/>
            <person name="Jia H.-J."/>
            <person name="Cai Q.-L."/>
            <person name="Wang Y."/>
            <person name="Zhao H.-B."/>
        </authorList>
    </citation>
    <scope>NUCLEOTIDE SEQUENCE</scope>
    <source>
        <tissue evidence="6">Leaves</tissue>
    </source>
</reference>
<dbReference type="Pfam" id="PF03969">
    <property type="entry name" value="AFG1_ATPase"/>
    <property type="match status" value="1"/>
</dbReference>
<comment type="caution">
    <text evidence="6">The sequence shown here is derived from an EMBL/GenBank/DDBJ whole genome shotgun (WGS) entry which is preliminary data.</text>
</comment>
<evidence type="ECO:0000313" key="5">
    <source>
        <dbReference type="EMBL" id="KAB1204608.1"/>
    </source>
</evidence>
<accession>A0A6A1UW23</accession>
<dbReference type="InterPro" id="IPR005654">
    <property type="entry name" value="ATPase_AFG1-like"/>
</dbReference>
<gene>
    <name evidence="5" type="ORF">CJ030_MR8G012680</name>
    <name evidence="6" type="ORF">CJ030_MR8G012681</name>
</gene>
<evidence type="ECO:0000256" key="4">
    <source>
        <dbReference type="SAM" id="Coils"/>
    </source>
</evidence>
<dbReference type="FunFam" id="3.40.50.300:FF:001040">
    <property type="entry name" value="AFG1-like ATPase isoform C"/>
    <property type="match status" value="1"/>
</dbReference>
<keyword evidence="3" id="KW-0067">ATP-binding</keyword>
<reference evidence="6 7" key="2">
    <citation type="journal article" date="2019" name="Plant Biotechnol. J.">
        <title>The red bayberry genome and genetic basis of sex determination.</title>
        <authorList>
            <person name="Jia H.M."/>
            <person name="Jia H.J."/>
            <person name="Cai Q.L."/>
            <person name="Wang Y."/>
            <person name="Zhao H.B."/>
            <person name="Yang W.F."/>
            <person name="Wang G.Y."/>
            <person name="Li Y.H."/>
            <person name="Zhan D.L."/>
            <person name="Shen Y.T."/>
            <person name="Niu Q.F."/>
            <person name="Chang L."/>
            <person name="Qiu J."/>
            <person name="Zhao L."/>
            <person name="Xie H.B."/>
            <person name="Fu W.Y."/>
            <person name="Jin J."/>
            <person name="Li X.W."/>
            <person name="Jiao Y."/>
            <person name="Zhou C.C."/>
            <person name="Tu T."/>
            <person name="Chai C.Y."/>
            <person name="Gao J.L."/>
            <person name="Fan L.J."/>
            <person name="van de Weg E."/>
            <person name="Wang J.Y."/>
            <person name="Gao Z.S."/>
        </authorList>
    </citation>
    <scope>NUCLEOTIDE SEQUENCE [LARGE SCALE GENOMIC DNA]</scope>
    <source>
        <tissue evidence="6">Leaves</tissue>
    </source>
</reference>
<reference evidence="6" key="3">
    <citation type="submission" date="2019-09" db="EMBL/GenBank/DDBJ databases">
        <authorList>
            <person name="Gao Z."/>
        </authorList>
    </citation>
    <scope>NUCLEOTIDE SEQUENCE</scope>
    <source>
        <tissue evidence="6">Leaves</tissue>
    </source>
</reference>
<evidence type="ECO:0000256" key="3">
    <source>
        <dbReference type="ARBA" id="ARBA00022840"/>
    </source>
</evidence>
<evidence type="ECO:0000256" key="2">
    <source>
        <dbReference type="ARBA" id="ARBA00022741"/>
    </source>
</evidence>